<dbReference type="RefSeq" id="WP_046558239.1">
    <property type="nucleotide sequence ID" value="NZ_LAHO01000013.1"/>
</dbReference>
<evidence type="ECO:0000313" key="2">
    <source>
        <dbReference type="Proteomes" id="UP000034228"/>
    </source>
</evidence>
<dbReference type="EMBL" id="LAHO01000013">
    <property type="protein sequence ID" value="KKO44852.1"/>
    <property type="molecule type" value="Genomic_DNA"/>
</dbReference>
<dbReference type="AlphaFoldDB" id="A0A0M2V1W8"/>
<proteinExistence type="predicted"/>
<accession>A0A0M2V1W8</accession>
<gene>
    <name evidence="1" type="ORF">WG68_13550</name>
</gene>
<sequence length="263" mass="29416">MLVDFCTKADYGEGDVYAYGVDNDSFYIATGHWRRHDDQFCLNLTYKNFDIVTELPYTPDDQNMCSKMLSASDEQLSLRTDQGTVETLYKISDKPNHSMSPAPSHLADNVSKIKPKLLALNAPPGRFGLYPLPPEMAPASVSFNMSLTPLSSEDIDVTAYAHVQIGDPDNDYLRVSLLQPKAADTALLMIEYIMPGYKPFRKALASDIAPGQPVLIHLAWQPDGTTTVSYKDQTVQYTLPLVQWQSYFMASNTQATFQRLPDE</sequence>
<dbReference type="Proteomes" id="UP000034228">
    <property type="component" value="Unassembled WGS sequence"/>
</dbReference>
<dbReference type="OrthoDB" id="5757681at2"/>
<reference evidence="1 2" key="1">
    <citation type="submission" date="2015-03" db="EMBL/GenBank/DDBJ databases">
        <title>Draft genome sequences of two protease-producing strains of Arsukibacterium isolated from two cold and alkaline environments.</title>
        <authorList>
            <person name="Lylloff J.E."/>
            <person name="Skov L.B."/>
            <person name="Jepsen M."/>
            <person name="Hallin P.F."/>
            <person name="Sorensen S.J."/>
            <person name="Stougaard P."/>
            <person name="Glaring M.A."/>
        </authorList>
    </citation>
    <scope>NUCLEOTIDE SEQUENCE [LARGE SCALE GENOMIC DNA]</scope>
    <source>
        <strain evidence="1 2">GCM72</strain>
    </source>
</reference>
<protein>
    <submittedName>
        <fullName evidence="1">Uncharacterized protein</fullName>
    </submittedName>
</protein>
<comment type="caution">
    <text evidence="1">The sequence shown here is derived from an EMBL/GenBank/DDBJ whole genome shotgun (WGS) entry which is preliminary data.</text>
</comment>
<name>A0A0M2V1W8_9GAMM</name>
<evidence type="ECO:0000313" key="1">
    <source>
        <dbReference type="EMBL" id="KKO44852.1"/>
    </source>
</evidence>
<organism evidence="1 2">
    <name type="scientific">Arsukibacterium ikkense</name>
    <dbReference type="NCBI Taxonomy" id="336831"/>
    <lineage>
        <taxon>Bacteria</taxon>
        <taxon>Pseudomonadati</taxon>
        <taxon>Pseudomonadota</taxon>
        <taxon>Gammaproteobacteria</taxon>
        <taxon>Chromatiales</taxon>
        <taxon>Chromatiaceae</taxon>
        <taxon>Arsukibacterium</taxon>
    </lineage>
</organism>
<keyword evidence="2" id="KW-1185">Reference proteome</keyword>